<keyword evidence="1" id="KW-0802">TPR repeat</keyword>
<evidence type="ECO:0000256" key="3">
    <source>
        <dbReference type="SAM" id="Phobius"/>
    </source>
</evidence>
<sequence>MMGLLLALVLTVSPALEPAREAYQSGELSSARSQLEALLQPLQVKDASEEAEARLLLAATYHAQEELERAEPEVVRALAADPDAKLDPLVFPPDFIAYVERVHVLHRQRISELSAERRAPPDLTPSRPAAQPPPPESASQVPGSSDAPTRDVTRSPPPSVWPATSVTRSPPSVSPGWYLVPFGVGHFKHGQHTKGTFLAVTQGTAFAVSVASLGTAWAIRGPDGLYDARDGRLARGLNVSYLVSAYAFAALYAYGILDGWLLSPEPPAVRGPQG</sequence>
<accession>A0ABX7P545</accession>
<evidence type="ECO:0008006" key="6">
    <source>
        <dbReference type="Google" id="ProtNLM"/>
    </source>
</evidence>
<dbReference type="EMBL" id="CP071090">
    <property type="protein sequence ID" value="QSQ25512.1"/>
    <property type="molecule type" value="Genomic_DNA"/>
</dbReference>
<keyword evidence="3" id="KW-0812">Transmembrane</keyword>
<dbReference type="Gene3D" id="1.25.40.10">
    <property type="entry name" value="Tetratricopeptide repeat domain"/>
    <property type="match status" value="1"/>
</dbReference>
<dbReference type="InterPro" id="IPR019734">
    <property type="entry name" value="TPR_rpt"/>
</dbReference>
<dbReference type="PROSITE" id="PS50005">
    <property type="entry name" value="TPR"/>
    <property type="match status" value="1"/>
</dbReference>
<organism evidence="4 5">
    <name type="scientific">Pyxidicoccus parkwayensis</name>
    <dbReference type="NCBI Taxonomy" id="2813578"/>
    <lineage>
        <taxon>Bacteria</taxon>
        <taxon>Pseudomonadati</taxon>
        <taxon>Myxococcota</taxon>
        <taxon>Myxococcia</taxon>
        <taxon>Myxococcales</taxon>
        <taxon>Cystobacterineae</taxon>
        <taxon>Myxococcaceae</taxon>
        <taxon>Pyxidicoccus</taxon>
    </lineage>
</organism>
<dbReference type="Proteomes" id="UP000662747">
    <property type="component" value="Chromosome"/>
</dbReference>
<keyword evidence="3" id="KW-1133">Transmembrane helix</keyword>
<evidence type="ECO:0000313" key="4">
    <source>
        <dbReference type="EMBL" id="QSQ25512.1"/>
    </source>
</evidence>
<keyword evidence="3" id="KW-0472">Membrane</keyword>
<keyword evidence="5" id="KW-1185">Reference proteome</keyword>
<feature type="repeat" description="TPR" evidence="1">
    <location>
        <begin position="51"/>
        <end position="84"/>
    </location>
</feature>
<feature type="compositionally biased region" description="Low complexity" evidence="2">
    <location>
        <begin position="162"/>
        <end position="171"/>
    </location>
</feature>
<proteinExistence type="predicted"/>
<protein>
    <recommendedName>
        <fullName evidence="6">Tetratricopeptide repeat protein</fullName>
    </recommendedName>
</protein>
<gene>
    <name evidence="4" type="ORF">JY651_11505</name>
</gene>
<feature type="transmembrane region" description="Helical" evidence="3">
    <location>
        <begin position="197"/>
        <end position="219"/>
    </location>
</feature>
<evidence type="ECO:0000256" key="1">
    <source>
        <dbReference type="PROSITE-ProRule" id="PRU00339"/>
    </source>
</evidence>
<reference evidence="4 5" key="1">
    <citation type="submission" date="2021-02" db="EMBL/GenBank/DDBJ databases">
        <title>De Novo genome assembly of isolated myxobacteria.</title>
        <authorList>
            <person name="Stevens D.C."/>
        </authorList>
    </citation>
    <scope>NUCLEOTIDE SEQUENCE [LARGE SCALE GENOMIC DNA]</scope>
    <source>
        <strain evidence="5">SCPEA02</strain>
    </source>
</reference>
<evidence type="ECO:0000313" key="5">
    <source>
        <dbReference type="Proteomes" id="UP000662747"/>
    </source>
</evidence>
<feature type="transmembrane region" description="Helical" evidence="3">
    <location>
        <begin position="239"/>
        <end position="257"/>
    </location>
</feature>
<evidence type="ECO:0000256" key="2">
    <source>
        <dbReference type="SAM" id="MobiDB-lite"/>
    </source>
</evidence>
<name>A0ABX7P545_9BACT</name>
<dbReference type="InterPro" id="IPR011990">
    <property type="entry name" value="TPR-like_helical_dom_sf"/>
</dbReference>
<feature type="region of interest" description="Disordered" evidence="2">
    <location>
        <begin position="113"/>
        <end position="171"/>
    </location>
</feature>